<dbReference type="Proteomes" id="UP001606305">
    <property type="component" value="Unassembled WGS sequence"/>
</dbReference>
<evidence type="ECO:0000313" key="2">
    <source>
        <dbReference type="EMBL" id="MFG6457142.1"/>
    </source>
</evidence>
<sequence length="380" mass="41100">MQKALIFGLLAVTTNTYAAQHTDAATNCTVIAPRYLGSSDYVFSYQGACRDGLAEGQGRATWALRLSPQNRQEHAGRFSAGVFLPEPSDGMRARVLQGESVLFDLGPLPKLQGMTPRLAVEATGELTRLPDPCQPDALWVLKADGAALASDDLARQLLRSAVDKLKHRCGDERLRKPERSASERTELRVRAVPQAELETDRYGNPKGTVLDAVLPLDPAKPIDRFSNEVASQQRARQAREAREAGRQDHLRRLQGFAKSAGTTLWVGVPALAQNPFRYQGQVVLTAVRLDEVVAPTQARVVGLGGGFGSSYALVEGAGLAQWEPGARLIAVRVMGRLPDTDASLPRGLHLQLVAQMACAEADCSDELDLPSPLRDGEKLP</sequence>
<keyword evidence="1" id="KW-0732">Signal</keyword>
<reference evidence="2 3" key="1">
    <citation type="submission" date="2024-09" db="EMBL/GenBank/DDBJ databases">
        <title>Novel species of the genus Pelomonas and Roseateles isolated from streams.</title>
        <authorList>
            <person name="Lu H."/>
        </authorList>
    </citation>
    <scope>NUCLEOTIDE SEQUENCE [LARGE SCALE GENOMIC DNA]</scope>
    <source>
        <strain evidence="2 3">BYS96W</strain>
    </source>
</reference>
<evidence type="ECO:0000313" key="3">
    <source>
        <dbReference type="Proteomes" id="UP001606305"/>
    </source>
</evidence>
<feature type="signal peptide" evidence="1">
    <location>
        <begin position="1"/>
        <end position="18"/>
    </location>
</feature>
<evidence type="ECO:0000256" key="1">
    <source>
        <dbReference type="SAM" id="SignalP"/>
    </source>
</evidence>
<dbReference type="EMBL" id="JBIGIA010000006">
    <property type="protein sequence ID" value="MFG6457142.1"/>
    <property type="molecule type" value="Genomic_DNA"/>
</dbReference>
<dbReference type="RefSeq" id="WP_394487975.1">
    <property type="nucleotide sequence ID" value="NZ_JBIGIA010000006.1"/>
</dbReference>
<accession>A0ABW7G5M1</accession>
<comment type="caution">
    <text evidence="2">The sequence shown here is derived from an EMBL/GenBank/DDBJ whole genome shotgun (WGS) entry which is preliminary data.</text>
</comment>
<proteinExistence type="predicted"/>
<keyword evidence="3" id="KW-1185">Reference proteome</keyword>
<organism evidence="2 3">
    <name type="scientific">Pelomonas nitida</name>
    <dbReference type="NCBI Taxonomy" id="3299027"/>
    <lineage>
        <taxon>Bacteria</taxon>
        <taxon>Pseudomonadati</taxon>
        <taxon>Pseudomonadota</taxon>
        <taxon>Betaproteobacteria</taxon>
        <taxon>Burkholderiales</taxon>
        <taxon>Sphaerotilaceae</taxon>
        <taxon>Roseateles</taxon>
    </lineage>
</organism>
<protein>
    <submittedName>
        <fullName evidence="2">Uncharacterized protein</fullName>
    </submittedName>
</protein>
<feature type="chain" id="PRO_5047503402" evidence="1">
    <location>
        <begin position="19"/>
        <end position="380"/>
    </location>
</feature>
<name>A0ABW7G5M1_9BURK</name>
<gene>
    <name evidence="2" type="ORF">ACG00X_09875</name>
</gene>